<evidence type="ECO:0000256" key="15">
    <source>
        <dbReference type="SAM" id="MobiDB-lite"/>
    </source>
</evidence>
<dbReference type="InterPro" id="IPR036757">
    <property type="entry name" value="TFR-like_dimer_dom_sf"/>
</dbReference>
<feature type="region of interest" description="Disordered" evidence="15">
    <location>
        <begin position="194"/>
        <end position="213"/>
    </location>
</feature>
<dbReference type="AlphaFoldDB" id="A0A1X2H3V4"/>
<evidence type="ECO:0000256" key="4">
    <source>
        <dbReference type="ARBA" id="ARBA00022645"/>
    </source>
</evidence>
<feature type="domain" description="Transferrin receptor-like dimerisation" evidence="18">
    <location>
        <begin position="669"/>
        <end position="794"/>
    </location>
</feature>
<reference evidence="20 21" key="1">
    <citation type="submission" date="2016-07" db="EMBL/GenBank/DDBJ databases">
        <title>Pervasive Adenine N6-methylation of Active Genes in Fungi.</title>
        <authorList>
            <consortium name="DOE Joint Genome Institute"/>
            <person name="Mondo S.J."/>
            <person name="Dannebaum R.O."/>
            <person name="Kuo R.C."/>
            <person name="Labutti K."/>
            <person name="Haridas S."/>
            <person name="Kuo A."/>
            <person name="Salamov A."/>
            <person name="Ahrendt S.R."/>
            <person name="Lipzen A."/>
            <person name="Sullivan W."/>
            <person name="Andreopoulos W.B."/>
            <person name="Clum A."/>
            <person name="Lindquist E."/>
            <person name="Daum C."/>
            <person name="Ramamoorthy G.K."/>
            <person name="Gryganskyi A."/>
            <person name="Culley D."/>
            <person name="Magnuson J.K."/>
            <person name="James T.Y."/>
            <person name="O'Malley M.A."/>
            <person name="Stajich J.E."/>
            <person name="Spatafora J.W."/>
            <person name="Visel A."/>
            <person name="Grigoriev I.V."/>
        </authorList>
    </citation>
    <scope>NUCLEOTIDE SEQUENCE [LARGE SCALE GENOMIC DNA]</scope>
    <source>
        <strain evidence="20 21">NRRL 2496</strain>
    </source>
</reference>
<feature type="region of interest" description="Disordered" evidence="15">
    <location>
        <begin position="281"/>
        <end position="309"/>
    </location>
</feature>
<evidence type="ECO:0000256" key="6">
    <source>
        <dbReference type="ARBA" id="ARBA00022692"/>
    </source>
</evidence>
<keyword evidence="11 16" id="KW-1133">Transmembrane helix</keyword>
<evidence type="ECO:0000256" key="5">
    <source>
        <dbReference type="ARBA" id="ARBA00022670"/>
    </source>
</evidence>
<evidence type="ECO:0000259" key="17">
    <source>
        <dbReference type="Pfam" id="PF02225"/>
    </source>
</evidence>
<evidence type="ECO:0000259" key="18">
    <source>
        <dbReference type="Pfam" id="PF04253"/>
    </source>
</evidence>
<evidence type="ECO:0000256" key="7">
    <source>
        <dbReference type="ARBA" id="ARBA00022723"/>
    </source>
</evidence>
<dbReference type="InterPro" id="IPR003137">
    <property type="entry name" value="PA_domain"/>
</dbReference>
<evidence type="ECO:0000256" key="9">
    <source>
        <dbReference type="ARBA" id="ARBA00022833"/>
    </source>
</evidence>
<feature type="domain" description="Peptidase M28" evidence="19">
    <location>
        <begin position="410"/>
        <end position="599"/>
    </location>
</feature>
<dbReference type="SUPFAM" id="SSF53187">
    <property type="entry name" value="Zn-dependent exopeptidases"/>
    <property type="match status" value="1"/>
</dbReference>
<dbReference type="SUPFAM" id="SSF52025">
    <property type="entry name" value="PA domain"/>
    <property type="match status" value="1"/>
</dbReference>
<dbReference type="Gene3D" id="3.40.630.10">
    <property type="entry name" value="Zn peptidases"/>
    <property type="match status" value="1"/>
</dbReference>
<keyword evidence="9" id="KW-0862">Zinc</keyword>
<keyword evidence="13 16" id="KW-0472">Membrane</keyword>
<dbReference type="InParanoid" id="A0A1X2H3V4"/>
<dbReference type="Gene3D" id="1.20.930.40">
    <property type="entry name" value="Transferrin receptor-like, dimerisation domain"/>
    <property type="match status" value="1"/>
</dbReference>
<evidence type="ECO:0000256" key="10">
    <source>
        <dbReference type="ARBA" id="ARBA00022968"/>
    </source>
</evidence>
<evidence type="ECO:0000313" key="21">
    <source>
        <dbReference type="Proteomes" id="UP000242180"/>
    </source>
</evidence>
<dbReference type="InterPro" id="IPR039373">
    <property type="entry name" value="Peptidase_M28B"/>
</dbReference>
<evidence type="ECO:0000256" key="1">
    <source>
        <dbReference type="ARBA" id="ARBA00001947"/>
    </source>
</evidence>
<dbReference type="Proteomes" id="UP000242180">
    <property type="component" value="Unassembled WGS sequence"/>
</dbReference>
<dbReference type="InterPro" id="IPR007484">
    <property type="entry name" value="Peptidase_M28"/>
</dbReference>
<evidence type="ECO:0000259" key="19">
    <source>
        <dbReference type="Pfam" id="PF04389"/>
    </source>
</evidence>
<feature type="transmembrane region" description="Helical" evidence="16">
    <location>
        <begin position="68"/>
        <end position="89"/>
    </location>
</feature>
<evidence type="ECO:0000256" key="12">
    <source>
        <dbReference type="ARBA" id="ARBA00023049"/>
    </source>
</evidence>
<evidence type="ECO:0000256" key="16">
    <source>
        <dbReference type="SAM" id="Phobius"/>
    </source>
</evidence>
<sequence length="796" mass="88045">MPGDYASVPTDEGAGSSSQAPSQEPTNWFERAQQWIAQKAGSTKGERAPLIDRNKGTLELPRQTRRKIIVTIITVILVIVVVGIAAAIFTNSNPDDHPPPPTPLDPRKEVIEIPSAESVRGFLQKYTSEPHLAGTEADRRQAEWTRDKWLEFGIENATIETYYPLLNYPIERRLALVSGPKELRFEASLKEDVVDEDETSKDPEAVPTFHGYSKSGEARGPVVYANYGRLEDFEYLRSQGIRLNGTIALMRYGGSFRGLKVRAAETYGCIGALVYSDPIDDGPLGKEGPPHVNPGKSYPEGPWRSPSSAQRGSVQFLSLLAGDPLTPGYAATKDAERINRDDAVGLAKIPSLPLSYRDALPLLKATQGHGVIGQEDWTGGLEGVDYYSGPTEGDVELVNLMDDKITPIWNVIGRIEGDEEPEHAIILGNHRDAWVYGAVDPSSGSAAMLEVVRSLGQLLSKGWRPRRTIILASWDAEEFGLVGSTEWVEDHRDWLNEHAAVYVNVDMGVGGPLFMAKASPSLSQVLYDVTREVIDPRSGNSVYQAWAERTPEAGDVPVVGQLGSGSDFVGFLNHIGIASVDLAFEGDYGVYHSNYDSFHWMEKFGDPTFEYHEAIAKIWSLLAVRLADDRILPLYPGDYASELAKYVDTLTGYANKAAADSQVNTTSEFSVLSKSVHKLAKKTRRFERRRGRLEERLKEFVDQNDDELPSVVVKRLNKANKRLTFFERGFASPDGIPSRPWFKHVVYAPGLWTGYSSEVFPAIVEGIDAQNEDQTREAEKQAAASIYRAAEWLKVD</sequence>
<feature type="compositionally biased region" description="Polar residues" evidence="15">
    <location>
        <begin position="15"/>
        <end position="26"/>
    </location>
</feature>
<dbReference type="GO" id="GO:0046872">
    <property type="term" value="F:metal ion binding"/>
    <property type="evidence" value="ECO:0007669"/>
    <property type="project" value="UniProtKB-KW"/>
</dbReference>
<evidence type="ECO:0000313" key="20">
    <source>
        <dbReference type="EMBL" id="ORY93085.1"/>
    </source>
</evidence>
<protein>
    <submittedName>
        <fullName evidence="20">Uncharacterized protein</fullName>
    </submittedName>
</protein>
<feature type="domain" description="PA" evidence="17">
    <location>
        <begin position="219"/>
        <end position="285"/>
    </location>
</feature>
<evidence type="ECO:0000256" key="8">
    <source>
        <dbReference type="ARBA" id="ARBA00022801"/>
    </source>
</evidence>
<accession>A0A1X2H3V4</accession>
<comment type="caution">
    <text evidence="20">The sequence shown here is derived from an EMBL/GenBank/DDBJ whole genome shotgun (WGS) entry which is preliminary data.</text>
</comment>
<dbReference type="SUPFAM" id="SSF47672">
    <property type="entry name" value="Transferrin receptor-like dimerisation domain"/>
    <property type="match status" value="1"/>
</dbReference>
<dbReference type="Pfam" id="PF02225">
    <property type="entry name" value="PA"/>
    <property type="match status" value="1"/>
</dbReference>
<keyword evidence="21" id="KW-1185">Reference proteome</keyword>
<dbReference type="GO" id="GO:0004180">
    <property type="term" value="F:carboxypeptidase activity"/>
    <property type="evidence" value="ECO:0007669"/>
    <property type="project" value="UniProtKB-KW"/>
</dbReference>
<dbReference type="Gene3D" id="3.50.30.30">
    <property type="match status" value="1"/>
</dbReference>
<keyword evidence="10" id="KW-0735">Signal-anchor</keyword>
<proteinExistence type="inferred from homology"/>
<dbReference type="Pfam" id="PF04253">
    <property type="entry name" value="TFR_dimer"/>
    <property type="match status" value="1"/>
</dbReference>
<keyword evidence="4" id="KW-0121">Carboxypeptidase</keyword>
<dbReference type="EMBL" id="MCGN01000009">
    <property type="protein sequence ID" value="ORY93085.1"/>
    <property type="molecule type" value="Genomic_DNA"/>
</dbReference>
<organism evidence="20 21">
    <name type="scientific">Syncephalastrum racemosum</name>
    <name type="common">Filamentous fungus</name>
    <dbReference type="NCBI Taxonomy" id="13706"/>
    <lineage>
        <taxon>Eukaryota</taxon>
        <taxon>Fungi</taxon>
        <taxon>Fungi incertae sedis</taxon>
        <taxon>Mucoromycota</taxon>
        <taxon>Mucoromycotina</taxon>
        <taxon>Mucoromycetes</taxon>
        <taxon>Mucorales</taxon>
        <taxon>Syncephalastraceae</taxon>
        <taxon>Syncephalastrum</taxon>
    </lineage>
</organism>
<dbReference type="STRING" id="13706.A0A1X2H3V4"/>
<dbReference type="InterPro" id="IPR007365">
    <property type="entry name" value="TFR-like_dimer_dom"/>
</dbReference>
<dbReference type="InterPro" id="IPR046450">
    <property type="entry name" value="PA_dom_sf"/>
</dbReference>
<dbReference type="FunFam" id="3.50.30.30:FF:000008">
    <property type="entry name" value="Glutamate carboxypeptidase 2"/>
    <property type="match status" value="1"/>
</dbReference>
<keyword evidence="8" id="KW-0378">Hydrolase</keyword>
<dbReference type="FunCoup" id="A0A1X2H3V4">
    <property type="interactions" value="54"/>
</dbReference>
<dbReference type="GO" id="GO:0006508">
    <property type="term" value="P:proteolysis"/>
    <property type="evidence" value="ECO:0007669"/>
    <property type="project" value="UniProtKB-KW"/>
</dbReference>
<evidence type="ECO:0000256" key="14">
    <source>
        <dbReference type="ARBA" id="ARBA00023180"/>
    </source>
</evidence>
<dbReference type="GO" id="GO:0008237">
    <property type="term" value="F:metallopeptidase activity"/>
    <property type="evidence" value="ECO:0007669"/>
    <property type="project" value="UniProtKB-KW"/>
</dbReference>
<keyword evidence="12" id="KW-0482">Metalloprotease</keyword>
<evidence type="ECO:0000256" key="3">
    <source>
        <dbReference type="ARBA" id="ARBA00005634"/>
    </source>
</evidence>
<feature type="region of interest" description="Disordered" evidence="15">
    <location>
        <begin position="1"/>
        <end position="26"/>
    </location>
</feature>
<gene>
    <name evidence="20" type="ORF">BCR43DRAFT_364124</name>
</gene>
<dbReference type="OrthoDB" id="5841748at2759"/>
<dbReference type="PANTHER" id="PTHR10404">
    <property type="entry name" value="N-ACETYLATED-ALPHA-LINKED ACIDIC DIPEPTIDASE"/>
    <property type="match status" value="1"/>
</dbReference>
<evidence type="ECO:0000256" key="2">
    <source>
        <dbReference type="ARBA" id="ARBA00004606"/>
    </source>
</evidence>
<dbReference type="GO" id="GO:0016020">
    <property type="term" value="C:membrane"/>
    <property type="evidence" value="ECO:0007669"/>
    <property type="project" value="UniProtKB-SubCell"/>
</dbReference>
<keyword evidence="14" id="KW-0325">Glycoprotein</keyword>
<dbReference type="Pfam" id="PF04389">
    <property type="entry name" value="Peptidase_M28"/>
    <property type="match status" value="1"/>
</dbReference>
<keyword evidence="5" id="KW-0645">Protease</keyword>
<dbReference type="OMA" id="HMAGTPG"/>
<comment type="similarity">
    <text evidence="3">Belongs to the peptidase M28 family. M28B subfamily.</text>
</comment>
<keyword evidence="7" id="KW-0479">Metal-binding</keyword>
<dbReference type="PANTHER" id="PTHR10404:SF46">
    <property type="entry name" value="VACUOLAR PROTEIN SORTING-ASSOCIATED PROTEIN 70"/>
    <property type="match status" value="1"/>
</dbReference>
<comment type="subcellular location">
    <subcellularLocation>
        <location evidence="2">Membrane</location>
        <topology evidence="2">Single-pass type II membrane protein</topology>
    </subcellularLocation>
</comment>
<comment type="cofactor">
    <cofactor evidence="1">
        <name>Zn(2+)</name>
        <dbReference type="ChEBI" id="CHEBI:29105"/>
    </cofactor>
</comment>
<dbReference type="CDD" id="cd02121">
    <property type="entry name" value="PA_GCPII_like"/>
    <property type="match status" value="1"/>
</dbReference>
<dbReference type="FunFam" id="3.40.630.10:FF:000009">
    <property type="entry name" value="N-acetylated-alpha-linked acidic dipeptidase 2"/>
    <property type="match status" value="1"/>
</dbReference>
<evidence type="ECO:0000256" key="13">
    <source>
        <dbReference type="ARBA" id="ARBA00023136"/>
    </source>
</evidence>
<keyword evidence="6 16" id="KW-0812">Transmembrane</keyword>
<name>A0A1X2H3V4_SYNRA</name>
<evidence type="ECO:0000256" key="11">
    <source>
        <dbReference type="ARBA" id="ARBA00022989"/>
    </source>
</evidence>
<dbReference type="CDD" id="cd08022">
    <property type="entry name" value="M28_PSMA_like"/>
    <property type="match status" value="1"/>
</dbReference>